<dbReference type="InParanoid" id="A0A1E1LDR0"/>
<dbReference type="STRING" id="914237.A0A1E1LDR0"/>
<reference evidence="2" key="1">
    <citation type="submission" date="2016-03" db="EMBL/GenBank/DDBJ databases">
        <authorList>
            <person name="Ploux O."/>
        </authorList>
    </citation>
    <scope>NUCLEOTIDE SEQUENCE [LARGE SCALE GENOMIC DNA]</scope>
    <source>
        <strain evidence="2">UK7</strain>
    </source>
</reference>
<sequence length="438" mass="48875">MEIAASAISITDICIRYGNILVKTCKSYKNADQEIGESCLMIEARWSKIQQQLEFLRRIWPGLEDDYQLHQSSILHLEPVTTHEGELVSALKDLPEAINSTLTQEGDADKNSVLLPDNFLSDTHYTPIQSGSTASGVWANNDGQTRYLVDQASTISTLSDVCKLAKILRRVTSFDLGILACKGVVKSASQNEQGFNTRLLFDIPSNLTNPQYLRTLLSFVNSSYPLDGRFLLAKQLAKGVMFVHSAGFVHKNIRPDTILVFQDGKSSNLWPFLTGFEKFRIAEGSTLHQGDDTWEKNLYRHPQRQGSNPETNYLMQHGIYSLGVCLLEIGLGESFVKWDVGDSKYLPSPSISAAIQSLLKDKQKKAFETKRYLVSLAEKLLPSRMGRNFTNIVATCLTCLDSSGNMFGDKSEFLDENGILVGVRFIEKVLTVLSEIKI</sequence>
<evidence type="ECO:0008006" key="3">
    <source>
        <dbReference type="Google" id="ProtNLM"/>
    </source>
</evidence>
<organism evidence="1 2">
    <name type="scientific">Rhynchosporium graminicola</name>
    <dbReference type="NCBI Taxonomy" id="2792576"/>
    <lineage>
        <taxon>Eukaryota</taxon>
        <taxon>Fungi</taxon>
        <taxon>Dikarya</taxon>
        <taxon>Ascomycota</taxon>
        <taxon>Pezizomycotina</taxon>
        <taxon>Leotiomycetes</taxon>
        <taxon>Helotiales</taxon>
        <taxon>Ploettnerulaceae</taxon>
        <taxon>Rhynchosporium</taxon>
    </lineage>
</organism>
<proteinExistence type="predicted"/>
<keyword evidence="2" id="KW-1185">Reference proteome</keyword>
<accession>A0A1E1LDR0</accession>
<dbReference type="EMBL" id="FJUW01000046">
    <property type="protein sequence ID" value="CZT08627.1"/>
    <property type="molecule type" value="Genomic_DNA"/>
</dbReference>
<dbReference type="PANTHER" id="PTHR37542:SF1">
    <property type="entry name" value="PRION-INHIBITION AND PROPAGATION HELO DOMAIN-CONTAINING PROTEIN"/>
    <property type="match status" value="1"/>
</dbReference>
<name>A0A1E1LDR0_9HELO</name>
<evidence type="ECO:0000313" key="1">
    <source>
        <dbReference type="EMBL" id="CZT08627.1"/>
    </source>
</evidence>
<comment type="caution">
    <text evidence="1">The sequence shown here is derived from an EMBL/GenBank/DDBJ whole genome shotgun (WGS) entry which is preliminary data.</text>
</comment>
<dbReference type="InterPro" id="IPR011009">
    <property type="entry name" value="Kinase-like_dom_sf"/>
</dbReference>
<dbReference type="PANTHER" id="PTHR37542">
    <property type="entry name" value="HELO DOMAIN-CONTAINING PROTEIN-RELATED"/>
    <property type="match status" value="1"/>
</dbReference>
<dbReference type="AlphaFoldDB" id="A0A1E1LDR0"/>
<protein>
    <recommendedName>
        <fullName evidence="3">Protein kinase domain-containing protein</fullName>
    </recommendedName>
</protein>
<dbReference type="Proteomes" id="UP000178129">
    <property type="component" value="Unassembled WGS sequence"/>
</dbReference>
<dbReference type="SUPFAM" id="SSF56112">
    <property type="entry name" value="Protein kinase-like (PK-like)"/>
    <property type="match status" value="1"/>
</dbReference>
<evidence type="ECO:0000313" key="2">
    <source>
        <dbReference type="Proteomes" id="UP000178129"/>
    </source>
</evidence>
<dbReference type="Gene3D" id="1.10.510.10">
    <property type="entry name" value="Transferase(Phosphotransferase) domain 1"/>
    <property type="match status" value="1"/>
</dbReference>
<gene>
    <name evidence="1" type="ORF">RCO7_11528</name>
</gene>